<dbReference type="SUPFAM" id="SSF56645">
    <property type="entry name" value="Acyl-CoA dehydrogenase NM domain-like"/>
    <property type="match status" value="1"/>
</dbReference>
<reference evidence="7" key="2">
    <citation type="submission" date="2025-08" db="UniProtKB">
        <authorList>
            <consortium name="Ensembl"/>
        </authorList>
    </citation>
    <scope>IDENTIFICATION</scope>
</reference>
<keyword evidence="4" id="KW-0274">FAD</keyword>
<dbReference type="InterPro" id="IPR050741">
    <property type="entry name" value="Acyl-CoA_dehydrogenase"/>
</dbReference>
<dbReference type="GeneTree" id="ENSGT00940000164635"/>
<dbReference type="FunFam" id="1.20.140.10:FF:000018">
    <property type="entry name" value="Acyl-CoA dehydrogenase family member 10"/>
    <property type="match status" value="1"/>
</dbReference>
<dbReference type="GO" id="GO:0033539">
    <property type="term" value="P:fatty acid beta-oxidation using acyl-CoA dehydrogenase"/>
    <property type="evidence" value="ECO:0007669"/>
    <property type="project" value="TreeGrafter"/>
</dbReference>
<evidence type="ECO:0000259" key="6">
    <source>
        <dbReference type="Pfam" id="PF00441"/>
    </source>
</evidence>
<dbReference type="InterPro" id="IPR036250">
    <property type="entry name" value="AcylCo_DH-like_C"/>
</dbReference>
<dbReference type="AlphaFoldDB" id="H2ZGN0"/>
<protein>
    <recommendedName>
        <fullName evidence="6">Acyl-CoA dehydrogenase/oxidase C-terminal domain-containing protein</fullName>
    </recommendedName>
</protein>
<evidence type="ECO:0000256" key="4">
    <source>
        <dbReference type="ARBA" id="ARBA00022827"/>
    </source>
</evidence>
<name>H2ZGN0_CIOSA</name>
<dbReference type="Ensembl" id="ENSCSAVT00000016928.1">
    <property type="protein sequence ID" value="ENSCSAVP00000016746.1"/>
    <property type="gene ID" value="ENSCSAVG00000009847.1"/>
</dbReference>
<reference evidence="8" key="1">
    <citation type="submission" date="2003-08" db="EMBL/GenBank/DDBJ databases">
        <authorList>
            <person name="Birren B."/>
            <person name="Nusbaum C."/>
            <person name="Abebe A."/>
            <person name="Abouelleil A."/>
            <person name="Adekoya E."/>
            <person name="Ait-zahra M."/>
            <person name="Allen N."/>
            <person name="Allen T."/>
            <person name="An P."/>
            <person name="Anderson M."/>
            <person name="Anderson S."/>
            <person name="Arachchi H."/>
            <person name="Armbruster J."/>
            <person name="Bachantsang P."/>
            <person name="Baldwin J."/>
            <person name="Barry A."/>
            <person name="Bayul T."/>
            <person name="Blitshsteyn B."/>
            <person name="Bloom T."/>
            <person name="Blye J."/>
            <person name="Boguslavskiy L."/>
            <person name="Borowsky M."/>
            <person name="Boukhgalter B."/>
            <person name="Brunache A."/>
            <person name="Butler J."/>
            <person name="Calixte N."/>
            <person name="Calvo S."/>
            <person name="Camarata J."/>
            <person name="Campo K."/>
            <person name="Chang J."/>
            <person name="Cheshatsang Y."/>
            <person name="Citroen M."/>
            <person name="Collymore A."/>
            <person name="Considine T."/>
            <person name="Cook A."/>
            <person name="Cooke P."/>
            <person name="Corum B."/>
            <person name="Cuomo C."/>
            <person name="David R."/>
            <person name="Dawoe T."/>
            <person name="Degray S."/>
            <person name="Dodge S."/>
            <person name="Dooley K."/>
            <person name="Dorje P."/>
            <person name="Dorjee K."/>
            <person name="Dorris L."/>
            <person name="Duffey N."/>
            <person name="Dupes A."/>
            <person name="Elkins T."/>
            <person name="Engels R."/>
            <person name="Erickson J."/>
            <person name="Farina A."/>
            <person name="Faro S."/>
            <person name="Ferreira P."/>
            <person name="Fischer H."/>
            <person name="Fitzgerald M."/>
            <person name="Foley K."/>
            <person name="Gage D."/>
            <person name="Galagan J."/>
            <person name="Gearin G."/>
            <person name="Gnerre S."/>
            <person name="Gnirke A."/>
            <person name="Goyette A."/>
            <person name="Graham J."/>
            <person name="Grandbois E."/>
            <person name="Gyaltsen K."/>
            <person name="Hafez N."/>
            <person name="Hagopian D."/>
            <person name="Hagos B."/>
            <person name="Hall J."/>
            <person name="Hatcher B."/>
            <person name="Heller A."/>
            <person name="Higgins H."/>
            <person name="Honan T."/>
            <person name="Horn A."/>
            <person name="Houde N."/>
            <person name="Hughes L."/>
            <person name="Hulme W."/>
            <person name="Husby E."/>
            <person name="Iliev I."/>
            <person name="Jaffe D."/>
            <person name="Jones C."/>
            <person name="Kamal M."/>
            <person name="Kamat A."/>
            <person name="Kamvysselis M."/>
            <person name="Karlsson E."/>
            <person name="Kells C."/>
            <person name="Kieu A."/>
            <person name="Kisner P."/>
            <person name="Kodira C."/>
            <person name="Kulbokas E."/>
            <person name="Labutti K."/>
            <person name="Lama D."/>
            <person name="Landers T."/>
            <person name="Leger J."/>
            <person name="Levine S."/>
            <person name="Lewis D."/>
            <person name="Lewis T."/>
            <person name="Lindblad-toh K."/>
            <person name="Liu X."/>
            <person name="Lokyitsang T."/>
            <person name="Lokyitsang Y."/>
            <person name="Lucien O."/>
            <person name="Lui A."/>
            <person name="Ma L.J."/>
            <person name="Mabbitt R."/>
            <person name="Macdonald J."/>
            <person name="Maclean C."/>
            <person name="Major J."/>
            <person name="Manning J."/>
            <person name="Marabella R."/>
            <person name="Maru K."/>
            <person name="Matthews C."/>
            <person name="Mauceli E."/>
            <person name="Mccarthy M."/>
            <person name="Mcdonough S."/>
            <person name="Mcghee T."/>
            <person name="Meldrim J."/>
            <person name="Meneus L."/>
            <person name="Mesirov J."/>
            <person name="Mihalev A."/>
            <person name="Mihova T."/>
            <person name="Mikkelsen T."/>
            <person name="Mlenga V."/>
            <person name="Moru K."/>
            <person name="Mozes J."/>
            <person name="Mulrain L."/>
            <person name="Munson G."/>
            <person name="Naylor J."/>
            <person name="Newes C."/>
            <person name="Nguyen C."/>
            <person name="Nguyen N."/>
            <person name="Nguyen T."/>
            <person name="Nicol R."/>
            <person name="Nielsen C."/>
            <person name="Nizzari M."/>
            <person name="Norbu C."/>
            <person name="Norbu N."/>
            <person name="O'donnell P."/>
            <person name="Okoawo O."/>
            <person name="O'leary S."/>
            <person name="Omotosho B."/>
            <person name="O'neill K."/>
            <person name="Osman S."/>
            <person name="Parker S."/>
            <person name="Perrin D."/>
            <person name="Phunkhang P."/>
            <person name="Piqani B."/>
            <person name="Purcell S."/>
            <person name="Rachupka T."/>
            <person name="Ramasamy U."/>
            <person name="Rameau R."/>
            <person name="Ray V."/>
            <person name="Raymond C."/>
            <person name="Retta R."/>
            <person name="Richardson S."/>
            <person name="Rise C."/>
            <person name="Rodriguez J."/>
            <person name="Rogers J."/>
            <person name="Rogov P."/>
            <person name="Rutman M."/>
            <person name="Schupbach R."/>
            <person name="Seaman C."/>
            <person name="Settipalli S."/>
            <person name="Sharpe T."/>
            <person name="Sheridan J."/>
            <person name="Sherpa N."/>
            <person name="Shi J."/>
            <person name="Smirnov S."/>
            <person name="Smith C."/>
            <person name="Sougnez C."/>
            <person name="Spencer B."/>
            <person name="Stalker J."/>
            <person name="Stange-thomann N."/>
            <person name="Stavropoulos S."/>
            <person name="Stetson K."/>
            <person name="Stone C."/>
            <person name="Stone S."/>
            <person name="Stubbs M."/>
            <person name="Talamas J."/>
            <person name="Tchuinga P."/>
            <person name="Tenzing P."/>
            <person name="Tesfaye S."/>
            <person name="Theodore J."/>
            <person name="Thoulutsang Y."/>
            <person name="Topham K."/>
            <person name="Towey S."/>
            <person name="Tsamla T."/>
            <person name="Tsomo N."/>
            <person name="Vallee D."/>
            <person name="Vassiliev H."/>
            <person name="Venkataraman V."/>
            <person name="Vinson J."/>
            <person name="Vo A."/>
            <person name="Wade C."/>
            <person name="Wang S."/>
            <person name="Wangchuk T."/>
            <person name="Wangdi T."/>
            <person name="Whittaker C."/>
            <person name="Wilkinson J."/>
            <person name="Wu Y."/>
            <person name="Wyman D."/>
            <person name="Yadav S."/>
            <person name="Yang S."/>
            <person name="Yang X."/>
            <person name="Yeager S."/>
            <person name="Yee E."/>
            <person name="Young G."/>
            <person name="Zainoun J."/>
            <person name="Zembeck L."/>
            <person name="Zimmer A."/>
            <person name="Zody M."/>
            <person name="Lander E."/>
        </authorList>
    </citation>
    <scope>NUCLEOTIDE SEQUENCE [LARGE SCALE GENOMIC DNA]</scope>
</reference>
<evidence type="ECO:0000313" key="7">
    <source>
        <dbReference type="Ensembl" id="ENSCSAVP00000016746.1"/>
    </source>
</evidence>
<evidence type="ECO:0000256" key="3">
    <source>
        <dbReference type="ARBA" id="ARBA00022630"/>
    </source>
</evidence>
<proteinExistence type="inferred from homology"/>
<dbReference type="Proteomes" id="UP000007875">
    <property type="component" value="Unassembled WGS sequence"/>
</dbReference>
<feature type="domain" description="Acyl-CoA dehydrogenase/oxidase C-terminal" evidence="6">
    <location>
        <begin position="85"/>
        <end position="233"/>
    </location>
</feature>
<accession>H2ZGN0</accession>
<dbReference type="Gene3D" id="1.20.140.10">
    <property type="entry name" value="Butyryl-CoA Dehydrogenase, subunit A, domain 3"/>
    <property type="match status" value="1"/>
</dbReference>
<evidence type="ECO:0000256" key="1">
    <source>
        <dbReference type="ARBA" id="ARBA00001974"/>
    </source>
</evidence>
<dbReference type="PANTHER" id="PTHR48083:SF13">
    <property type="entry name" value="ACYL-COA DEHYDROGENASE FAMILY MEMBER 11"/>
    <property type="match status" value="1"/>
</dbReference>
<evidence type="ECO:0000256" key="5">
    <source>
        <dbReference type="ARBA" id="ARBA00023002"/>
    </source>
</evidence>
<comment type="cofactor">
    <cofactor evidence="1">
        <name>FAD</name>
        <dbReference type="ChEBI" id="CHEBI:57692"/>
    </cofactor>
</comment>
<dbReference type="GO" id="GO:0003995">
    <property type="term" value="F:acyl-CoA dehydrogenase activity"/>
    <property type="evidence" value="ECO:0007669"/>
    <property type="project" value="TreeGrafter"/>
</dbReference>
<dbReference type="InterPro" id="IPR009075">
    <property type="entry name" value="AcylCo_DH/oxidase_C"/>
</dbReference>
<keyword evidence="8" id="KW-1185">Reference proteome</keyword>
<dbReference type="HOGENOM" id="CLU_018204_1_1_1"/>
<organism evidence="7 8">
    <name type="scientific">Ciona savignyi</name>
    <name type="common">Pacific transparent sea squirt</name>
    <dbReference type="NCBI Taxonomy" id="51511"/>
    <lineage>
        <taxon>Eukaryota</taxon>
        <taxon>Metazoa</taxon>
        <taxon>Chordata</taxon>
        <taxon>Tunicata</taxon>
        <taxon>Ascidiacea</taxon>
        <taxon>Phlebobranchia</taxon>
        <taxon>Cionidae</taxon>
        <taxon>Ciona</taxon>
    </lineage>
</organism>
<dbReference type="InterPro" id="IPR009100">
    <property type="entry name" value="AcylCoA_DH/oxidase_NM_dom_sf"/>
</dbReference>
<dbReference type="GO" id="GO:0005739">
    <property type="term" value="C:mitochondrion"/>
    <property type="evidence" value="ECO:0007669"/>
    <property type="project" value="TreeGrafter"/>
</dbReference>
<sequence length="245" mass="26679">MAENGGATGAANPRCTFGIVMGKTGGSNTPRHQSHSMIVVPFSTPGVTKVRNLSVFGYNEAPSGHSEMLFENVKVPIENLILGEGKGFEIAQGRLGPGRIHHCMRSIGLAERCLSLLVERGLQRRPFGKRIVEHEVVQHKIAECRIAIDQCRLLTLHAAHMIDRFGSKKARKEISMIKVAAPKMLCSVIDEAIQVYGGAGVSDDFPLAKCYAMARTLRIADGPDEVHLSSIAKMEIKDQILKANL</sequence>
<dbReference type="InterPro" id="IPR046373">
    <property type="entry name" value="Acyl-CoA_Oxase/DH_mid-dom_sf"/>
</dbReference>
<dbReference type="Pfam" id="PF00441">
    <property type="entry name" value="Acyl-CoA_dh_1"/>
    <property type="match status" value="1"/>
</dbReference>
<keyword evidence="5" id="KW-0560">Oxidoreductase</keyword>
<dbReference type="SUPFAM" id="SSF47203">
    <property type="entry name" value="Acyl-CoA dehydrogenase C-terminal domain-like"/>
    <property type="match status" value="1"/>
</dbReference>
<dbReference type="PANTHER" id="PTHR48083">
    <property type="entry name" value="MEDIUM-CHAIN SPECIFIC ACYL-COA DEHYDROGENASE, MITOCHONDRIAL-RELATED"/>
    <property type="match status" value="1"/>
</dbReference>
<keyword evidence="3" id="KW-0285">Flavoprotein</keyword>
<reference evidence="7" key="3">
    <citation type="submission" date="2025-09" db="UniProtKB">
        <authorList>
            <consortium name="Ensembl"/>
        </authorList>
    </citation>
    <scope>IDENTIFICATION</scope>
</reference>
<comment type="similarity">
    <text evidence="2">Belongs to the acyl-CoA dehydrogenase family.</text>
</comment>
<evidence type="ECO:0000256" key="2">
    <source>
        <dbReference type="ARBA" id="ARBA00009347"/>
    </source>
</evidence>
<evidence type="ECO:0000313" key="8">
    <source>
        <dbReference type="Proteomes" id="UP000007875"/>
    </source>
</evidence>
<dbReference type="Gene3D" id="2.40.110.10">
    <property type="entry name" value="Butyryl-CoA Dehydrogenase, subunit A, domain 2"/>
    <property type="match status" value="1"/>
</dbReference>